<dbReference type="Proteomes" id="UP000667802">
    <property type="component" value="Unassembled WGS sequence"/>
</dbReference>
<evidence type="ECO:0000313" key="2">
    <source>
        <dbReference type="EMBL" id="MDR9899304.1"/>
    </source>
</evidence>
<keyword evidence="3" id="KW-1185">Reference proteome</keyword>
<organism evidence="2 3">
    <name type="scientific">Aetokthonos hydrillicola Thurmond2011</name>
    <dbReference type="NCBI Taxonomy" id="2712845"/>
    <lineage>
        <taxon>Bacteria</taxon>
        <taxon>Bacillati</taxon>
        <taxon>Cyanobacteriota</taxon>
        <taxon>Cyanophyceae</taxon>
        <taxon>Nostocales</taxon>
        <taxon>Hapalosiphonaceae</taxon>
        <taxon>Aetokthonos</taxon>
    </lineage>
</organism>
<sequence length="100" mass="11566">MNRAFRRYHRQIAIALCIPLFLTVLTGIGRSITDEWFHQRELSRILIQIHTMEIIHLEKIYPILNGLGLIGLLITGLSMTGLFRERPQTNKADRGYHIIG</sequence>
<feature type="transmembrane region" description="Helical" evidence="1">
    <location>
        <begin position="12"/>
        <end position="32"/>
    </location>
</feature>
<dbReference type="AlphaFoldDB" id="A0AAP5IF77"/>
<dbReference type="EMBL" id="JAALHA020000023">
    <property type="protein sequence ID" value="MDR9899304.1"/>
    <property type="molecule type" value="Genomic_DNA"/>
</dbReference>
<comment type="caution">
    <text evidence="2">The sequence shown here is derived from an EMBL/GenBank/DDBJ whole genome shotgun (WGS) entry which is preliminary data.</text>
</comment>
<dbReference type="RefSeq" id="WP_208342508.1">
    <property type="nucleotide sequence ID" value="NZ_CAWQFN010000158.1"/>
</dbReference>
<proteinExistence type="predicted"/>
<evidence type="ECO:0000256" key="1">
    <source>
        <dbReference type="SAM" id="Phobius"/>
    </source>
</evidence>
<evidence type="ECO:0000313" key="3">
    <source>
        <dbReference type="Proteomes" id="UP000667802"/>
    </source>
</evidence>
<keyword evidence="1" id="KW-0472">Membrane</keyword>
<name>A0AAP5IF77_9CYAN</name>
<keyword evidence="1" id="KW-0812">Transmembrane</keyword>
<feature type="transmembrane region" description="Helical" evidence="1">
    <location>
        <begin position="60"/>
        <end position="83"/>
    </location>
</feature>
<reference evidence="3" key="1">
    <citation type="journal article" date="2021" name="Science">
        <title>Hunting the eagle killer: A cyanobacterial neurotoxin causes vacuolar myelinopathy.</title>
        <authorList>
            <person name="Breinlinger S."/>
            <person name="Phillips T.J."/>
            <person name="Haram B.N."/>
            <person name="Mares J."/>
            <person name="Martinez Yerena J.A."/>
            <person name="Hrouzek P."/>
            <person name="Sobotka R."/>
            <person name="Henderson W.M."/>
            <person name="Schmieder P."/>
            <person name="Williams S.M."/>
            <person name="Lauderdale J.D."/>
            <person name="Wilde H.D."/>
            <person name="Gerrin W."/>
            <person name="Kust A."/>
            <person name="Washington J.W."/>
            <person name="Wagner C."/>
            <person name="Geier B."/>
            <person name="Liebeke M."/>
            <person name="Enke H."/>
            <person name="Niedermeyer T.H.J."/>
            <person name="Wilde S.B."/>
        </authorList>
    </citation>
    <scope>NUCLEOTIDE SEQUENCE [LARGE SCALE GENOMIC DNA]</scope>
    <source>
        <strain evidence="3">Thurmond2011</strain>
    </source>
</reference>
<keyword evidence="1" id="KW-1133">Transmembrane helix</keyword>
<accession>A0AAP5IF77</accession>
<gene>
    <name evidence="2" type="ORF">G7B40_032790</name>
</gene>
<protein>
    <submittedName>
        <fullName evidence="2">Peptidase</fullName>
    </submittedName>
</protein>